<sequence length="440" mass="49924">MNALLVEFGLILIAVNVSSAIESSALLSKAFSQSFEVNVQAGETVFMICDQSGEVVFVVKNENDLQKVHEAIKRATTDAEKYFGWSKFVRNVKRNNAAVFAENKPCLMIESSSRNNMGSYTCFYQSSHSAKSNRIILSSLLSKLIALITFSDEESPSFKDHFLHFSCVTTYPFNHSCIFANVFNVNVLSNRNKARSIAFRQSDFAQCYVVSDKQCKYSYVWLFGFLLLFFSIPMFIILMSALKKSKTKESSSNKKHCLSGNESKSSESSETYESSIRTSDSESLKDTLYEAGKVSEMKKSEKDRKYSFESEADFRGEKLFDDTFEKSKSDFYQRNKKSSLNLDHAGDKASVEQGSLNQKIETKSDLKLLSPIKKLNEIHDEKNESVSKQMAIASNNVFENMFFRDKRNQIIGEMIITGKNETILKSKFSIDLDHVYSESH</sequence>
<reference evidence="5 6" key="1">
    <citation type="journal article" date="2018" name="Gigascience">
        <title>Genomes of trombidid mites reveal novel predicted allergens and laterally-transferred genes associated with secondary metabolism.</title>
        <authorList>
            <person name="Dong X."/>
            <person name="Chaisiri K."/>
            <person name="Xia D."/>
            <person name="Armstrong S.D."/>
            <person name="Fang Y."/>
            <person name="Donnelly M.J."/>
            <person name="Kadowaki T."/>
            <person name="McGarry J.W."/>
            <person name="Darby A.C."/>
            <person name="Makepeace B.L."/>
        </authorList>
    </citation>
    <scope>NUCLEOTIDE SEQUENCE [LARGE SCALE GENOMIC DNA]</scope>
    <source>
        <strain evidence="5">UoL-WK</strain>
    </source>
</reference>
<feature type="transmembrane region" description="Helical" evidence="2">
    <location>
        <begin position="219"/>
        <end position="242"/>
    </location>
</feature>
<name>A0A443QJI4_9ACAR</name>
<evidence type="ECO:0000256" key="2">
    <source>
        <dbReference type="SAM" id="Phobius"/>
    </source>
</evidence>
<protein>
    <recommendedName>
        <fullName evidence="4">Ig-like domain-containing protein</fullName>
    </recommendedName>
</protein>
<evidence type="ECO:0000313" key="5">
    <source>
        <dbReference type="EMBL" id="RWS03182.1"/>
    </source>
</evidence>
<dbReference type="InterPro" id="IPR013783">
    <property type="entry name" value="Ig-like_fold"/>
</dbReference>
<accession>A0A443QJI4</accession>
<evidence type="ECO:0000313" key="6">
    <source>
        <dbReference type="Proteomes" id="UP000285301"/>
    </source>
</evidence>
<evidence type="ECO:0000259" key="4">
    <source>
        <dbReference type="PROSITE" id="PS50835"/>
    </source>
</evidence>
<feature type="compositionally biased region" description="Low complexity" evidence="1">
    <location>
        <begin position="259"/>
        <end position="275"/>
    </location>
</feature>
<feature type="region of interest" description="Disordered" evidence="1">
    <location>
        <begin position="251"/>
        <end position="279"/>
    </location>
</feature>
<evidence type="ECO:0000256" key="1">
    <source>
        <dbReference type="SAM" id="MobiDB-lite"/>
    </source>
</evidence>
<dbReference type="Gene3D" id="2.60.40.10">
    <property type="entry name" value="Immunoglobulins"/>
    <property type="match status" value="1"/>
</dbReference>
<gene>
    <name evidence="5" type="ORF">B4U79_19121</name>
</gene>
<comment type="caution">
    <text evidence="5">The sequence shown here is derived from an EMBL/GenBank/DDBJ whole genome shotgun (WGS) entry which is preliminary data.</text>
</comment>
<evidence type="ECO:0000256" key="3">
    <source>
        <dbReference type="SAM" id="SignalP"/>
    </source>
</evidence>
<feature type="signal peptide" evidence="3">
    <location>
        <begin position="1"/>
        <end position="20"/>
    </location>
</feature>
<feature type="chain" id="PRO_5019466820" description="Ig-like domain-containing protein" evidence="3">
    <location>
        <begin position="21"/>
        <end position="440"/>
    </location>
</feature>
<proteinExistence type="predicted"/>
<dbReference type="InterPro" id="IPR007110">
    <property type="entry name" value="Ig-like_dom"/>
</dbReference>
<organism evidence="5 6">
    <name type="scientific">Dinothrombium tinctorium</name>
    <dbReference type="NCBI Taxonomy" id="1965070"/>
    <lineage>
        <taxon>Eukaryota</taxon>
        <taxon>Metazoa</taxon>
        <taxon>Ecdysozoa</taxon>
        <taxon>Arthropoda</taxon>
        <taxon>Chelicerata</taxon>
        <taxon>Arachnida</taxon>
        <taxon>Acari</taxon>
        <taxon>Acariformes</taxon>
        <taxon>Trombidiformes</taxon>
        <taxon>Prostigmata</taxon>
        <taxon>Anystina</taxon>
        <taxon>Parasitengona</taxon>
        <taxon>Trombidioidea</taxon>
        <taxon>Trombidiidae</taxon>
        <taxon>Dinothrombium</taxon>
    </lineage>
</organism>
<keyword evidence="6" id="KW-1185">Reference proteome</keyword>
<dbReference type="AlphaFoldDB" id="A0A443QJI4"/>
<keyword evidence="2" id="KW-0472">Membrane</keyword>
<keyword evidence="2" id="KW-0812">Transmembrane</keyword>
<dbReference type="PROSITE" id="PS50835">
    <property type="entry name" value="IG_LIKE"/>
    <property type="match status" value="1"/>
</dbReference>
<keyword evidence="3" id="KW-0732">Signal</keyword>
<dbReference type="Proteomes" id="UP000285301">
    <property type="component" value="Unassembled WGS sequence"/>
</dbReference>
<keyword evidence="2" id="KW-1133">Transmembrane helix</keyword>
<dbReference type="EMBL" id="NCKU01006763">
    <property type="protein sequence ID" value="RWS03182.1"/>
    <property type="molecule type" value="Genomic_DNA"/>
</dbReference>
<feature type="domain" description="Ig-like" evidence="4">
    <location>
        <begin position="28"/>
        <end position="138"/>
    </location>
</feature>